<dbReference type="AlphaFoldDB" id="A0A6V7QX40"/>
<feature type="compositionally biased region" description="Basic and acidic residues" evidence="1">
    <location>
        <begin position="158"/>
        <end position="188"/>
    </location>
</feature>
<gene>
    <name evidence="2" type="ORF">CB5_LOCUS31035</name>
</gene>
<feature type="region of interest" description="Disordered" evidence="1">
    <location>
        <begin position="507"/>
        <end position="538"/>
    </location>
</feature>
<dbReference type="EMBL" id="CAJEUB010000061">
    <property type="protein sequence ID" value="CAD1847824.1"/>
    <property type="molecule type" value="Genomic_DNA"/>
</dbReference>
<feature type="compositionally biased region" description="Basic and acidic residues" evidence="1">
    <location>
        <begin position="322"/>
        <end position="351"/>
    </location>
</feature>
<evidence type="ECO:0008006" key="3">
    <source>
        <dbReference type="Google" id="ProtNLM"/>
    </source>
</evidence>
<feature type="compositionally biased region" description="Basic and acidic residues" evidence="1">
    <location>
        <begin position="294"/>
        <end position="307"/>
    </location>
</feature>
<feature type="compositionally biased region" description="Low complexity" evidence="1">
    <location>
        <begin position="378"/>
        <end position="410"/>
    </location>
</feature>
<name>A0A6V7QX40_ANACO</name>
<feature type="compositionally biased region" description="Basic and acidic residues" evidence="1">
    <location>
        <begin position="140"/>
        <end position="152"/>
    </location>
</feature>
<protein>
    <recommendedName>
        <fullName evidence="3">Serine/arginine repetitive matrix protein 1-like</fullName>
    </recommendedName>
</protein>
<feature type="region of interest" description="Disordered" evidence="1">
    <location>
        <begin position="272"/>
        <end position="489"/>
    </location>
</feature>
<feature type="compositionally biased region" description="Basic and acidic residues" evidence="1">
    <location>
        <begin position="275"/>
        <end position="287"/>
    </location>
</feature>
<proteinExistence type="predicted"/>
<feature type="region of interest" description="Disordered" evidence="1">
    <location>
        <begin position="206"/>
        <end position="255"/>
    </location>
</feature>
<evidence type="ECO:0000313" key="2">
    <source>
        <dbReference type="EMBL" id="CAD1847824.1"/>
    </source>
</evidence>
<organism evidence="2">
    <name type="scientific">Ananas comosus var. bracteatus</name>
    <name type="common">red pineapple</name>
    <dbReference type="NCBI Taxonomy" id="296719"/>
    <lineage>
        <taxon>Eukaryota</taxon>
        <taxon>Viridiplantae</taxon>
        <taxon>Streptophyta</taxon>
        <taxon>Embryophyta</taxon>
        <taxon>Tracheophyta</taxon>
        <taxon>Spermatophyta</taxon>
        <taxon>Magnoliopsida</taxon>
        <taxon>Liliopsida</taxon>
        <taxon>Poales</taxon>
        <taxon>Bromeliaceae</taxon>
        <taxon>Bromelioideae</taxon>
        <taxon>Ananas</taxon>
    </lineage>
</organism>
<reference evidence="2" key="1">
    <citation type="submission" date="2020-07" db="EMBL/GenBank/DDBJ databases">
        <authorList>
            <person name="Lin J."/>
        </authorList>
    </citation>
    <scope>NUCLEOTIDE SEQUENCE</scope>
</reference>
<evidence type="ECO:0000256" key="1">
    <source>
        <dbReference type="SAM" id="MobiDB-lite"/>
    </source>
</evidence>
<accession>A0A6V7QX40</accession>
<feature type="region of interest" description="Disordered" evidence="1">
    <location>
        <begin position="117"/>
        <end position="192"/>
    </location>
</feature>
<feature type="compositionally biased region" description="Basic and acidic residues" evidence="1">
    <location>
        <begin position="229"/>
        <end position="243"/>
    </location>
</feature>
<feature type="compositionally biased region" description="Basic and acidic residues" evidence="1">
    <location>
        <begin position="475"/>
        <end position="489"/>
    </location>
</feature>
<sequence length="681" mass="77010">MESSASSTTQNAEDLELEQVRSDLHALKILYGLLRKRENDSENTLRETEDWLDEKSRAFLVKLLDEATQRALRRQAKMLSCAVLSPSILDLAQRRRLDQASDSAVEEVAVLDYHRKCHQSEHASSTAEASPGRNPGPSREGLRLLKRLESRRSVLSRDGSKHGHERPIRRDLDRAGIDRSSETRKNADHVITPVDELTRQQHLRPIAKPLRRSPTKHAAVAAGYNSGEPAHKRSRLESEDERPGTTGQGASRARSWAELNVAVHVLRRSGSLKGGRLEEPGSPDRRVQISQPKKRADQGKVEGKEIVKLSSRRSRIAAPEKPPSREEARVDRVKTSRELGRRRSRLVERENGGTTDRVGPSPTNRPPINPSKTRSSKARYSSSSGSTTRSSDSGSSPGTTSATESHSSTRSARERTASASASARNGKHRGEVPRRAVGPSVPRRHPAGPSQAAPTGHHTSEERRPRRRRPPAAAKADRLQMKPADQREGRLRRLRNKLAIVFHHHFHHHHHHPGHADGDSSSQEDDGAHRREHHHKRSPWRYLRRILHRASDGEDRGRGRKLAMEVRGERAAEQVVPAHHQHGHVRALIDALVTHVWGTRRRRRKPVRANRPGVGRSASRVRLRKLHWWQRLRRRGGVKLGYSTKPPIGWDENKIEIFPYHFVNNTYVGVIFYYFYTLWIG</sequence>